<accession>A0ABW1WET4</accession>
<evidence type="ECO:0000313" key="3">
    <source>
        <dbReference type="Proteomes" id="UP001596267"/>
    </source>
</evidence>
<reference evidence="3" key="1">
    <citation type="journal article" date="2019" name="Int. J. Syst. Evol. Microbiol.">
        <title>The Global Catalogue of Microorganisms (GCM) 10K type strain sequencing project: providing services to taxonomists for standard genome sequencing and annotation.</title>
        <authorList>
            <consortium name="The Broad Institute Genomics Platform"/>
            <consortium name="The Broad Institute Genome Sequencing Center for Infectious Disease"/>
            <person name="Wu L."/>
            <person name="Ma J."/>
        </authorList>
    </citation>
    <scope>NUCLEOTIDE SEQUENCE [LARGE SCALE GENOMIC DNA]</scope>
    <source>
        <strain evidence="3">CCUG 42001</strain>
    </source>
</reference>
<comment type="caution">
    <text evidence="2">The sequence shown here is derived from an EMBL/GenBank/DDBJ whole genome shotgun (WGS) entry which is preliminary data.</text>
</comment>
<keyword evidence="3" id="KW-1185">Reference proteome</keyword>
<dbReference type="Pfam" id="PF06114">
    <property type="entry name" value="Peptidase_M78"/>
    <property type="match status" value="1"/>
</dbReference>
<protein>
    <submittedName>
        <fullName evidence="2">ImmA/IrrE family metallo-endopeptidase</fullName>
    </submittedName>
</protein>
<dbReference type="InterPro" id="IPR010359">
    <property type="entry name" value="IrrE_HExxH"/>
</dbReference>
<gene>
    <name evidence="2" type="ORF">ACFP7A_08940</name>
</gene>
<evidence type="ECO:0000259" key="1">
    <source>
        <dbReference type="Pfam" id="PF06114"/>
    </source>
</evidence>
<proteinExistence type="predicted"/>
<sequence length="75" mass="8778">MAKRLGIDIEYQILGNILGYYTKNFRIKMIHINETAGDHKKEFICAHELGHAIMDPDTNTSFYKKTLFLYAIKRN</sequence>
<evidence type="ECO:0000313" key="2">
    <source>
        <dbReference type="EMBL" id="MFC6386728.1"/>
    </source>
</evidence>
<organism evidence="2 3">
    <name type="scientific">Sporolactobacillus kofuensis</name>
    <dbReference type="NCBI Taxonomy" id="269672"/>
    <lineage>
        <taxon>Bacteria</taxon>
        <taxon>Bacillati</taxon>
        <taxon>Bacillota</taxon>
        <taxon>Bacilli</taxon>
        <taxon>Bacillales</taxon>
        <taxon>Sporolactobacillaceae</taxon>
        <taxon>Sporolactobacillus</taxon>
    </lineage>
</organism>
<name>A0ABW1WET4_9BACL</name>
<dbReference type="RefSeq" id="WP_290443536.1">
    <property type="nucleotide sequence ID" value="NZ_JBHSTQ010000008.1"/>
</dbReference>
<dbReference type="Proteomes" id="UP001596267">
    <property type="component" value="Unassembled WGS sequence"/>
</dbReference>
<dbReference type="EMBL" id="JBHSTQ010000008">
    <property type="protein sequence ID" value="MFC6386728.1"/>
    <property type="molecule type" value="Genomic_DNA"/>
</dbReference>
<feature type="domain" description="IrrE N-terminal-like" evidence="1">
    <location>
        <begin position="2"/>
        <end position="61"/>
    </location>
</feature>
<dbReference type="Gene3D" id="1.10.10.2910">
    <property type="match status" value="1"/>
</dbReference>